<protein>
    <submittedName>
        <fullName evidence="1">Uncharacterized protein</fullName>
    </submittedName>
</protein>
<dbReference type="Proteomes" id="UP000207598">
    <property type="component" value="Unassembled WGS sequence"/>
</dbReference>
<gene>
    <name evidence="1" type="ORF">MAA8898_00456</name>
</gene>
<dbReference type="RefSeq" id="WP_094019324.1">
    <property type="nucleotide sequence ID" value="NZ_FXYF01000001.1"/>
</dbReference>
<accession>A0A238JSE9</accession>
<reference evidence="1 2" key="1">
    <citation type="submission" date="2017-05" db="EMBL/GenBank/DDBJ databases">
        <authorList>
            <person name="Song R."/>
            <person name="Chenine A.L."/>
            <person name="Ruprecht R.M."/>
        </authorList>
    </citation>
    <scope>NUCLEOTIDE SEQUENCE [LARGE SCALE GENOMIC DNA]</scope>
    <source>
        <strain evidence="1 2">CECT 8898</strain>
    </source>
</reference>
<evidence type="ECO:0000313" key="2">
    <source>
        <dbReference type="Proteomes" id="UP000207598"/>
    </source>
</evidence>
<name>A0A238JSE9_9RHOB</name>
<proteinExistence type="predicted"/>
<evidence type="ECO:0000313" key="1">
    <source>
        <dbReference type="EMBL" id="SMX33393.1"/>
    </source>
</evidence>
<keyword evidence="2" id="KW-1185">Reference proteome</keyword>
<organism evidence="1 2">
    <name type="scientific">Maliponia aquimaris</name>
    <dbReference type="NCBI Taxonomy" id="1673631"/>
    <lineage>
        <taxon>Bacteria</taxon>
        <taxon>Pseudomonadati</taxon>
        <taxon>Pseudomonadota</taxon>
        <taxon>Alphaproteobacteria</taxon>
        <taxon>Rhodobacterales</taxon>
        <taxon>Paracoccaceae</taxon>
        <taxon>Maliponia</taxon>
    </lineage>
</organism>
<dbReference type="AlphaFoldDB" id="A0A238JSE9"/>
<sequence>MIPALPYRELSLHWQGQPLALRYTSVWFAAGNYRAAHLEIRCASPLPFTQTGYSSDFLRNPPEEFDPLAFVAAWLEDAAGDPAWQAQQERDRQGCLF</sequence>
<dbReference type="OrthoDB" id="7855496at2"/>
<dbReference type="EMBL" id="FXYF01000001">
    <property type="protein sequence ID" value="SMX33393.1"/>
    <property type="molecule type" value="Genomic_DNA"/>
</dbReference>